<keyword evidence="3" id="KW-1185">Reference proteome</keyword>
<accession>A0A0D0A2W4</accession>
<protein>
    <submittedName>
        <fullName evidence="2">Uncharacterized protein</fullName>
    </submittedName>
</protein>
<name>A0A0D0A2W4_9AGAM</name>
<reference evidence="3" key="2">
    <citation type="submission" date="2015-01" db="EMBL/GenBank/DDBJ databases">
        <title>Evolutionary Origins and Diversification of the Mycorrhizal Mutualists.</title>
        <authorList>
            <consortium name="DOE Joint Genome Institute"/>
            <consortium name="Mycorrhizal Genomics Consortium"/>
            <person name="Kohler A."/>
            <person name="Kuo A."/>
            <person name="Nagy L.G."/>
            <person name="Floudas D."/>
            <person name="Copeland A."/>
            <person name="Barry K.W."/>
            <person name="Cichocki N."/>
            <person name="Veneault-Fourrey C."/>
            <person name="LaButti K."/>
            <person name="Lindquist E.A."/>
            <person name="Lipzen A."/>
            <person name="Lundell T."/>
            <person name="Morin E."/>
            <person name="Murat C."/>
            <person name="Riley R."/>
            <person name="Ohm R."/>
            <person name="Sun H."/>
            <person name="Tunlid A."/>
            <person name="Henrissat B."/>
            <person name="Grigoriev I.V."/>
            <person name="Hibbett D.S."/>
            <person name="Martin F."/>
        </authorList>
    </citation>
    <scope>NUCLEOTIDE SEQUENCE [LARGE SCALE GENOMIC DNA]</scope>
    <source>
        <strain evidence="3">UH-Slu-Lm8-n1</strain>
    </source>
</reference>
<dbReference type="InParanoid" id="A0A0D0A2W4"/>
<dbReference type="AlphaFoldDB" id="A0A0D0A2W4"/>
<proteinExistence type="predicted"/>
<dbReference type="EMBL" id="KN835567">
    <property type="protein sequence ID" value="KIK36031.1"/>
    <property type="molecule type" value="Genomic_DNA"/>
</dbReference>
<dbReference type="OrthoDB" id="2692005at2759"/>
<feature type="region of interest" description="Disordered" evidence="1">
    <location>
        <begin position="15"/>
        <end position="65"/>
    </location>
</feature>
<evidence type="ECO:0000313" key="2">
    <source>
        <dbReference type="EMBL" id="KIK36031.1"/>
    </source>
</evidence>
<reference evidence="2 3" key="1">
    <citation type="submission" date="2014-04" db="EMBL/GenBank/DDBJ databases">
        <authorList>
            <consortium name="DOE Joint Genome Institute"/>
            <person name="Kuo A."/>
            <person name="Ruytinx J."/>
            <person name="Rineau F."/>
            <person name="Colpaert J."/>
            <person name="Kohler A."/>
            <person name="Nagy L.G."/>
            <person name="Floudas D."/>
            <person name="Copeland A."/>
            <person name="Barry K.W."/>
            <person name="Cichocki N."/>
            <person name="Veneault-Fourrey C."/>
            <person name="LaButti K."/>
            <person name="Lindquist E.A."/>
            <person name="Lipzen A."/>
            <person name="Lundell T."/>
            <person name="Morin E."/>
            <person name="Murat C."/>
            <person name="Sun H."/>
            <person name="Tunlid A."/>
            <person name="Henrissat B."/>
            <person name="Grigoriev I.V."/>
            <person name="Hibbett D.S."/>
            <person name="Martin F."/>
            <person name="Nordberg H.P."/>
            <person name="Cantor M.N."/>
            <person name="Hua S.X."/>
        </authorList>
    </citation>
    <scope>NUCLEOTIDE SEQUENCE [LARGE SCALE GENOMIC DNA]</scope>
    <source>
        <strain evidence="2 3">UH-Slu-Lm8-n1</strain>
    </source>
</reference>
<dbReference type="HOGENOM" id="CLU_1066262_0_0_1"/>
<organism evidence="2 3">
    <name type="scientific">Suillus luteus UH-Slu-Lm8-n1</name>
    <dbReference type="NCBI Taxonomy" id="930992"/>
    <lineage>
        <taxon>Eukaryota</taxon>
        <taxon>Fungi</taxon>
        <taxon>Dikarya</taxon>
        <taxon>Basidiomycota</taxon>
        <taxon>Agaricomycotina</taxon>
        <taxon>Agaricomycetes</taxon>
        <taxon>Agaricomycetidae</taxon>
        <taxon>Boletales</taxon>
        <taxon>Suillineae</taxon>
        <taxon>Suillaceae</taxon>
        <taxon>Suillus</taxon>
    </lineage>
</organism>
<feature type="compositionally biased region" description="Polar residues" evidence="1">
    <location>
        <begin position="15"/>
        <end position="28"/>
    </location>
</feature>
<evidence type="ECO:0000313" key="3">
    <source>
        <dbReference type="Proteomes" id="UP000054485"/>
    </source>
</evidence>
<sequence>MPTTVVADPVLSRNIGQSHSSCQESKQSIKPKILNPRTKAILSPASPFSDKRRQEPAAKGSLAAQHGIKAASPEIQGNGNILAPATTSSTSASIPSRVDYYSDYLLHQTANRDLQKQGFFLESLVFNCALVDAIVFMNAEVKTEELSTVLDMTMSLVVGNPRRPLKEVIPVIIESAFSQHTDPLMTKLQKQILAKPEVLMVIAALIKETKVYQSPQKLSTTWNTLLQETPARKLSPFLKLQSPDLKPTDPITIADHQWLSL</sequence>
<gene>
    <name evidence="2" type="ORF">CY34DRAFT_16660</name>
</gene>
<evidence type="ECO:0000256" key="1">
    <source>
        <dbReference type="SAM" id="MobiDB-lite"/>
    </source>
</evidence>
<dbReference type="Proteomes" id="UP000054485">
    <property type="component" value="Unassembled WGS sequence"/>
</dbReference>